<gene>
    <name evidence="1" type="ORF">AWC17_00650</name>
</gene>
<evidence type="ECO:0000313" key="1">
    <source>
        <dbReference type="EMBL" id="ORW33980.1"/>
    </source>
</evidence>
<dbReference type="RefSeq" id="WP_046186994.1">
    <property type="nucleotide sequence ID" value="NZ_JACKSS010000082.1"/>
</dbReference>
<accession>A0A0F5N3N9</accession>
<dbReference type="OrthoDB" id="4741720at2"/>
<dbReference type="STRING" id="244292.ABW17_25035"/>
<dbReference type="Pfam" id="PF02575">
    <property type="entry name" value="YbaB_DNA_bd"/>
    <property type="match status" value="1"/>
</dbReference>
<dbReference type="AlphaFoldDB" id="A0A0F5N3N9"/>
<comment type="caution">
    <text evidence="1">The sequence shown here is derived from an EMBL/GenBank/DDBJ whole genome shotgun (WGS) entry which is preliminary data.</text>
</comment>
<dbReference type="Proteomes" id="UP000193781">
    <property type="component" value="Unassembled WGS sequence"/>
</dbReference>
<keyword evidence="1" id="KW-0238">DNA-binding</keyword>
<name>A0A0F5N3N9_9MYCO</name>
<reference evidence="1 2" key="1">
    <citation type="submission" date="2016-01" db="EMBL/GenBank/DDBJ databases">
        <title>The new phylogeny of the genus Mycobacterium.</title>
        <authorList>
            <person name="Tarcisio F."/>
            <person name="Conor M."/>
            <person name="Antonella G."/>
            <person name="Elisabetta G."/>
            <person name="Giulia F.S."/>
            <person name="Sara T."/>
            <person name="Anna F."/>
            <person name="Clotilde B."/>
            <person name="Roberto B."/>
            <person name="Veronica D.S."/>
            <person name="Fabio R."/>
            <person name="Monica P."/>
            <person name="Olivier J."/>
            <person name="Enrico T."/>
            <person name="Nicola S."/>
        </authorList>
    </citation>
    <scope>NUCLEOTIDE SEQUENCE [LARGE SCALE GENOMIC DNA]</scope>
    <source>
        <strain evidence="1 2">DSM 44803</strain>
    </source>
</reference>
<organism evidence="1 2">
    <name type="scientific">Mycobacterium nebraskense</name>
    <dbReference type="NCBI Taxonomy" id="244292"/>
    <lineage>
        <taxon>Bacteria</taxon>
        <taxon>Bacillati</taxon>
        <taxon>Actinomycetota</taxon>
        <taxon>Actinomycetes</taxon>
        <taxon>Mycobacteriales</taxon>
        <taxon>Mycobacteriaceae</taxon>
        <taxon>Mycobacterium</taxon>
    </lineage>
</organism>
<dbReference type="GO" id="GO:0003677">
    <property type="term" value="F:DNA binding"/>
    <property type="evidence" value="ECO:0007669"/>
    <property type="project" value="UniProtKB-KW"/>
</dbReference>
<proteinExistence type="predicted"/>
<dbReference type="SUPFAM" id="SSF82607">
    <property type="entry name" value="YbaB-like"/>
    <property type="match status" value="1"/>
</dbReference>
<keyword evidence="2" id="KW-1185">Reference proteome</keyword>
<dbReference type="InterPro" id="IPR004401">
    <property type="entry name" value="YbaB/EbfC"/>
</dbReference>
<dbReference type="EMBL" id="LQPH01000024">
    <property type="protein sequence ID" value="ORW33980.1"/>
    <property type="molecule type" value="Genomic_DNA"/>
</dbReference>
<dbReference type="InterPro" id="IPR036894">
    <property type="entry name" value="YbaB-like_sf"/>
</dbReference>
<dbReference type="Gene3D" id="3.30.1310.10">
    <property type="entry name" value="Nucleoid-associated protein YbaB-like domain"/>
    <property type="match status" value="1"/>
</dbReference>
<sequence>MTVEMHPQVAEALRQAQLFQSALEDQQHRTNTETFTATDESKTVEATLNARLCLTDLHIEDGLLRLGAETVGERVNEAINNAQAVATAAIDAEEDRLIELVAGIAGSLKETFGLT</sequence>
<protein>
    <submittedName>
        <fullName evidence="1">DNA-binding protein</fullName>
    </submittedName>
</protein>
<evidence type="ECO:0000313" key="2">
    <source>
        <dbReference type="Proteomes" id="UP000193781"/>
    </source>
</evidence>